<name>A0A6N2CCJ6_SOLCI</name>
<accession>A0A6N2CCJ6</accession>
<organism evidence="1">
    <name type="scientific">Solanum chilense</name>
    <name type="common">Tomato</name>
    <name type="synonym">Lycopersicon chilense</name>
    <dbReference type="NCBI Taxonomy" id="4083"/>
    <lineage>
        <taxon>Eukaryota</taxon>
        <taxon>Viridiplantae</taxon>
        <taxon>Streptophyta</taxon>
        <taxon>Embryophyta</taxon>
        <taxon>Tracheophyta</taxon>
        <taxon>Spermatophyta</taxon>
        <taxon>Magnoliopsida</taxon>
        <taxon>eudicotyledons</taxon>
        <taxon>Gunneridae</taxon>
        <taxon>Pentapetalae</taxon>
        <taxon>asterids</taxon>
        <taxon>lamiids</taxon>
        <taxon>Solanales</taxon>
        <taxon>Solanaceae</taxon>
        <taxon>Solanoideae</taxon>
        <taxon>Solaneae</taxon>
        <taxon>Solanum</taxon>
        <taxon>Solanum subgen. Lycopersicon</taxon>
    </lineage>
</organism>
<dbReference type="AlphaFoldDB" id="A0A6N2CCJ6"/>
<dbReference type="EMBL" id="RXGB01000453">
    <property type="protein sequence ID" value="TMX03311.1"/>
    <property type="molecule type" value="Genomic_DNA"/>
</dbReference>
<comment type="caution">
    <text evidence="1">The sequence shown here is derived from an EMBL/GenBank/DDBJ whole genome shotgun (WGS) entry which is preliminary data.</text>
</comment>
<proteinExistence type="predicted"/>
<sequence length="218" mass="25037">MALPLQWDKFSRSGIGVNKLVNSRFNSARIIALVDSSIEEPAIRVHGRGRGRGKAKGRVHGRVAPAIDEVSIEDVLVNENPTRNMKRWKRMRILRRAWLVPKFFVLTKQLKISLIPLVVNIAPRLLALKPLVFLTSETKDAYEFILDCYERLYELGIVHQYGIEFVSFQLKEKYVTRTLRDLKKDEFMALEKGGMSEAAYEAKFLGLLRHSVQLVTIE</sequence>
<evidence type="ECO:0000313" key="1">
    <source>
        <dbReference type="EMBL" id="TMX03311.1"/>
    </source>
</evidence>
<protein>
    <submittedName>
        <fullName evidence="1">Uncharacterized protein</fullName>
    </submittedName>
</protein>
<gene>
    <name evidence="1" type="ORF">EJD97_017098</name>
</gene>
<reference evidence="1" key="1">
    <citation type="submission" date="2019-05" db="EMBL/GenBank/DDBJ databases">
        <title>The de novo reference genome and transcriptome assemblies of the wild tomato species Solanum chilense.</title>
        <authorList>
            <person name="Stam R."/>
            <person name="Nosenko T."/>
            <person name="Hoerger A.C."/>
            <person name="Stephan W."/>
            <person name="Seidel M.A."/>
            <person name="Kuhn J.M.M."/>
            <person name="Haberer G."/>
            <person name="Tellier A."/>
        </authorList>
    </citation>
    <scope>NUCLEOTIDE SEQUENCE</scope>
    <source>
        <tissue evidence="1">Mature leaves</tissue>
    </source>
</reference>